<keyword evidence="6" id="KW-0255">Endonuclease</keyword>
<reference evidence="6 7" key="1">
    <citation type="journal article" date="2020" name="bioRxiv">
        <title>Metabolic contributions of an alphaproteobacterial endosymbiont in the apicomplexan Cardiosporidium cionae.</title>
        <authorList>
            <person name="Hunter E.S."/>
            <person name="Paight C.J."/>
            <person name="Lane C.E."/>
        </authorList>
    </citation>
    <scope>NUCLEOTIDE SEQUENCE [LARGE SCALE GENOMIC DNA]</scope>
    <source>
        <strain evidence="6">ESH_2018</strain>
    </source>
</reference>
<name>A0ABQ7JCG4_9APIC</name>
<accession>A0ABQ7JCG4</accession>
<dbReference type="PANTHER" id="PTHR16320:SF23">
    <property type="entry name" value="SPHINGOMYELINASE C 1"/>
    <property type="match status" value="1"/>
</dbReference>
<comment type="caution">
    <text evidence="6">The sequence shown here is derived from an EMBL/GenBank/DDBJ whole genome shotgun (WGS) entry which is preliminary data.</text>
</comment>
<dbReference type="PANTHER" id="PTHR16320">
    <property type="entry name" value="SPHINGOMYELINASE FAMILY MEMBER"/>
    <property type="match status" value="1"/>
</dbReference>
<evidence type="ECO:0000259" key="5">
    <source>
        <dbReference type="Pfam" id="PF03372"/>
    </source>
</evidence>
<sequence>MPSFIEMVPSSSGHPFNGYRNLKVVAYNVQMTPGIFTLSYNTSSRVEHLISTLKQIIELKNPDVMILCEVFSSRANDLLHSSSKQELQYPYQTSILRSSFHSSIPHISSREDNETSNAFHNKKFREVLVNSSDGGMAMTRSWDSISGNFHKPKVQHSGLKILSKYPIVSCHGYLFHHAAFPDCFSSKGAIFVQIDKCGQKFNIVGTHLQAGESKNEVRLKQIAELAEWLELYPLHPTGISILSSFKTIGINAPSDFLSDDIPLIFGGDFNVRYNEDKPYFQKILGCNLLNAIDALPIEFAHTTYDTQKNDLCFYEEGRPSIPKRQILDYLLLSKIYGGSVKTKQESIQIPLTIPIFYRHFKFGFIPWKSTTINHFSDHFPICGTFSADNALS</sequence>
<dbReference type="InterPro" id="IPR038772">
    <property type="entry name" value="Sph/SMPD2-like"/>
</dbReference>
<dbReference type="GO" id="GO:0004519">
    <property type="term" value="F:endonuclease activity"/>
    <property type="evidence" value="ECO:0007669"/>
    <property type="project" value="UniProtKB-KW"/>
</dbReference>
<dbReference type="Proteomes" id="UP000823046">
    <property type="component" value="Unassembled WGS sequence"/>
</dbReference>
<dbReference type="InterPro" id="IPR036691">
    <property type="entry name" value="Endo/exonu/phosph_ase_sf"/>
</dbReference>
<protein>
    <recommendedName>
        <fullName evidence="2">sphingomyelin phosphodiesterase</fullName>
        <ecNumber evidence="2">3.1.4.12</ecNumber>
    </recommendedName>
</protein>
<evidence type="ECO:0000313" key="6">
    <source>
        <dbReference type="EMBL" id="KAF8821579.1"/>
    </source>
</evidence>
<gene>
    <name evidence="6" type="ORF">IE077_000243</name>
</gene>
<evidence type="ECO:0000313" key="7">
    <source>
        <dbReference type="Proteomes" id="UP000823046"/>
    </source>
</evidence>
<dbReference type="EMBL" id="JADAQX010000160">
    <property type="protein sequence ID" value="KAF8821579.1"/>
    <property type="molecule type" value="Genomic_DNA"/>
</dbReference>
<evidence type="ECO:0000256" key="3">
    <source>
        <dbReference type="ARBA" id="ARBA00022729"/>
    </source>
</evidence>
<keyword evidence="4" id="KW-0378">Hydrolase</keyword>
<proteinExistence type="inferred from homology"/>
<comment type="similarity">
    <text evidence="1">Belongs to the neutral sphingomyelinase family.</text>
</comment>
<dbReference type="SUPFAM" id="SSF56219">
    <property type="entry name" value="DNase I-like"/>
    <property type="match status" value="1"/>
</dbReference>
<dbReference type="Pfam" id="PF03372">
    <property type="entry name" value="Exo_endo_phos"/>
    <property type="match status" value="1"/>
</dbReference>
<dbReference type="EC" id="3.1.4.12" evidence="2"/>
<feature type="domain" description="Endonuclease/exonuclease/phosphatase" evidence="5">
    <location>
        <begin position="27"/>
        <end position="334"/>
    </location>
</feature>
<evidence type="ECO:0000256" key="4">
    <source>
        <dbReference type="ARBA" id="ARBA00022801"/>
    </source>
</evidence>
<dbReference type="CDD" id="cd09078">
    <property type="entry name" value="nSMase"/>
    <property type="match status" value="1"/>
</dbReference>
<evidence type="ECO:0000256" key="2">
    <source>
        <dbReference type="ARBA" id="ARBA00012369"/>
    </source>
</evidence>
<keyword evidence="7" id="KW-1185">Reference proteome</keyword>
<organism evidence="6 7">
    <name type="scientific">Cardiosporidium cionae</name>
    <dbReference type="NCBI Taxonomy" id="476202"/>
    <lineage>
        <taxon>Eukaryota</taxon>
        <taxon>Sar</taxon>
        <taxon>Alveolata</taxon>
        <taxon>Apicomplexa</taxon>
        <taxon>Aconoidasida</taxon>
        <taxon>Nephromycida</taxon>
        <taxon>Cardiosporidium</taxon>
    </lineage>
</organism>
<keyword evidence="6" id="KW-0540">Nuclease</keyword>
<dbReference type="Gene3D" id="3.60.10.10">
    <property type="entry name" value="Endonuclease/exonuclease/phosphatase"/>
    <property type="match status" value="1"/>
</dbReference>
<evidence type="ECO:0000256" key="1">
    <source>
        <dbReference type="ARBA" id="ARBA00006335"/>
    </source>
</evidence>
<dbReference type="InterPro" id="IPR005135">
    <property type="entry name" value="Endo/exonuclease/phosphatase"/>
</dbReference>
<keyword evidence="3" id="KW-0732">Signal</keyword>
<dbReference type="InterPro" id="IPR017766">
    <property type="entry name" value="Sphingomyelinase/PLipase_C"/>
</dbReference>